<feature type="region of interest" description="Disordered" evidence="1">
    <location>
        <begin position="345"/>
        <end position="459"/>
    </location>
</feature>
<reference evidence="2 3" key="1">
    <citation type="submission" date="2015-08" db="EMBL/GenBank/DDBJ databases">
        <title>Next Generation Sequencing and Analysis of the Genome of Puccinia sorghi L Schw, the Causal Agent of Maize Common Rust.</title>
        <authorList>
            <person name="Rochi L."/>
            <person name="Burguener G."/>
            <person name="Darino M."/>
            <person name="Turjanski A."/>
            <person name="Kreff E."/>
            <person name="Dieguez M.J."/>
            <person name="Sacco F."/>
        </authorList>
    </citation>
    <scope>NUCLEOTIDE SEQUENCE [LARGE SCALE GENOMIC DNA]</scope>
    <source>
        <strain evidence="2 3">RO10H11247</strain>
    </source>
</reference>
<evidence type="ECO:0000256" key="1">
    <source>
        <dbReference type="SAM" id="MobiDB-lite"/>
    </source>
</evidence>
<gene>
    <name evidence="2" type="ORF">VP01_1456g1</name>
</gene>
<evidence type="ECO:0000313" key="3">
    <source>
        <dbReference type="Proteomes" id="UP000037035"/>
    </source>
</evidence>
<name>A0A0L6VKJ0_9BASI</name>
<protein>
    <submittedName>
        <fullName evidence="2">Uncharacterized protein</fullName>
    </submittedName>
</protein>
<dbReference type="AlphaFoldDB" id="A0A0L6VKJ0"/>
<sequence>MRSTKNLLKLLIDLNFPSDHLSQHTHHPWQAWRHHYIHNSLLMEAVIRRIKREMLAKKNQPSPNENDKERSESPTEEIIVIGQQGPDTRKGKEKAPCRPEIDSDSDSVGFDACNKPSTGVLQDFVLHRIPNEYRDRSRTCDSITDQAFANQLGKTHSNPSVQVITLSRDEEQNFFHFISAYPQGDFRLSSILYEKYHSQVSCPYRSTFLGAHEYRTYYLANQDRLIRKRSASRGSQENGRVKSRKHTSLLVDGTPAAVSRVNSSTGSGDRRTLILDDGGNDVTTPSEDTASEFDYLSVSTGSSDDLELEYILACPDHAQVAHNLDMSDELFHSLLELQEDVFHPLDSDASAPSQDPHPISIDQAHQSHPAMQDGEESPSIIPEKEPEMRPLVRGPEFRSDDEDNSQGADSVAREPVPRGSLQVPTEPNGSAILKRGEISVPASGMTSRRSSFKPAQPPSSVQEALELLSIFLDDFGEFYSPTEAAQLFHQCGDWSLMFEVATLKRLDHEPQEASNNGHVDDDDDASDMHVDQEYKIRILNLIWTPAEDNLILHPHSSPEQLKRLVEKRGTQAIENRRAFLLSSD</sequence>
<dbReference type="EMBL" id="LAVV01005076">
    <property type="protein sequence ID" value="KNZ61072.1"/>
    <property type="molecule type" value="Genomic_DNA"/>
</dbReference>
<feature type="region of interest" description="Disordered" evidence="1">
    <location>
        <begin position="257"/>
        <end position="288"/>
    </location>
</feature>
<dbReference type="Gene3D" id="1.10.10.2170">
    <property type="match status" value="1"/>
</dbReference>
<dbReference type="InterPro" id="IPR038104">
    <property type="entry name" value="Rap1_C_sf"/>
</dbReference>
<comment type="caution">
    <text evidence="2">The sequence shown here is derived from an EMBL/GenBank/DDBJ whole genome shotgun (WGS) entry which is preliminary data.</text>
</comment>
<feature type="compositionally biased region" description="Basic and acidic residues" evidence="1">
    <location>
        <begin position="87"/>
        <end position="101"/>
    </location>
</feature>
<dbReference type="Proteomes" id="UP000037035">
    <property type="component" value="Unassembled WGS sequence"/>
</dbReference>
<feature type="region of interest" description="Disordered" evidence="1">
    <location>
        <begin position="55"/>
        <end position="108"/>
    </location>
</feature>
<organism evidence="2 3">
    <name type="scientific">Puccinia sorghi</name>
    <dbReference type="NCBI Taxonomy" id="27349"/>
    <lineage>
        <taxon>Eukaryota</taxon>
        <taxon>Fungi</taxon>
        <taxon>Dikarya</taxon>
        <taxon>Basidiomycota</taxon>
        <taxon>Pucciniomycotina</taxon>
        <taxon>Pucciniomycetes</taxon>
        <taxon>Pucciniales</taxon>
        <taxon>Pucciniaceae</taxon>
        <taxon>Puccinia</taxon>
    </lineage>
</organism>
<dbReference type="VEuPathDB" id="FungiDB:VP01_1456g1"/>
<keyword evidence="3" id="KW-1185">Reference proteome</keyword>
<feature type="compositionally biased region" description="Basic and acidic residues" evidence="1">
    <location>
        <begin position="382"/>
        <end position="398"/>
    </location>
</feature>
<evidence type="ECO:0000313" key="2">
    <source>
        <dbReference type="EMBL" id="KNZ61072.1"/>
    </source>
</evidence>
<accession>A0A0L6VKJ0</accession>
<dbReference type="STRING" id="27349.A0A0L6VKJ0"/>
<proteinExistence type="predicted"/>
<dbReference type="OrthoDB" id="2507508at2759"/>